<proteinExistence type="inferred from homology"/>
<feature type="transmembrane region" description="Helical" evidence="8">
    <location>
        <begin position="384"/>
        <end position="403"/>
    </location>
</feature>
<dbReference type="OrthoDB" id="5444231at2"/>
<gene>
    <name evidence="9" type="ORF">DFO67_103139</name>
</gene>
<feature type="transmembrane region" description="Helical" evidence="8">
    <location>
        <begin position="199"/>
        <end position="218"/>
    </location>
</feature>
<accession>A0A4R8G806</accession>
<evidence type="ECO:0000256" key="4">
    <source>
        <dbReference type="ARBA" id="ARBA00022692"/>
    </source>
</evidence>
<evidence type="ECO:0000256" key="5">
    <source>
        <dbReference type="ARBA" id="ARBA00022989"/>
    </source>
</evidence>
<dbReference type="Proteomes" id="UP000294489">
    <property type="component" value="Unassembled WGS sequence"/>
</dbReference>
<keyword evidence="3 7" id="KW-0813">Transport</keyword>
<dbReference type="PANTHER" id="PTHR30569">
    <property type="entry name" value="CYTOSINE TRANSPORTER CODB"/>
    <property type="match status" value="1"/>
</dbReference>
<evidence type="ECO:0000256" key="1">
    <source>
        <dbReference type="ARBA" id="ARBA00004141"/>
    </source>
</evidence>
<evidence type="ECO:0000256" key="2">
    <source>
        <dbReference type="ARBA" id="ARBA00008974"/>
    </source>
</evidence>
<feature type="transmembrane region" description="Helical" evidence="8">
    <location>
        <begin position="409"/>
        <end position="428"/>
    </location>
</feature>
<evidence type="ECO:0000256" key="3">
    <source>
        <dbReference type="ARBA" id="ARBA00022448"/>
    </source>
</evidence>
<feature type="transmembrane region" description="Helical" evidence="8">
    <location>
        <begin position="137"/>
        <end position="155"/>
    </location>
</feature>
<feature type="transmembrane region" description="Helical" evidence="8">
    <location>
        <begin position="239"/>
        <end position="265"/>
    </location>
</feature>
<dbReference type="GO" id="GO:0005886">
    <property type="term" value="C:plasma membrane"/>
    <property type="evidence" value="ECO:0007669"/>
    <property type="project" value="TreeGrafter"/>
</dbReference>
<dbReference type="Pfam" id="PF02133">
    <property type="entry name" value="Transp_cyt_pur"/>
    <property type="match status" value="1"/>
</dbReference>
<feature type="transmembrane region" description="Helical" evidence="8">
    <location>
        <begin position="316"/>
        <end position="337"/>
    </location>
</feature>
<evidence type="ECO:0000256" key="6">
    <source>
        <dbReference type="ARBA" id="ARBA00023136"/>
    </source>
</evidence>
<dbReference type="GO" id="GO:0015209">
    <property type="term" value="F:cytosine transmembrane transporter activity"/>
    <property type="evidence" value="ECO:0007669"/>
    <property type="project" value="InterPro"/>
</dbReference>
<comment type="caution">
    <text evidence="9">The sequence shown here is derived from an EMBL/GenBank/DDBJ whole genome shotgun (WGS) entry which is preliminary data.</text>
</comment>
<dbReference type="AlphaFoldDB" id="A0A4R8G806"/>
<keyword evidence="6 7" id="KW-0472">Membrane</keyword>
<keyword evidence="5 8" id="KW-1133">Transmembrane helix</keyword>
<evidence type="ECO:0000256" key="8">
    <source>
        <dbReference type="SAM" id="Phobius"/>
    </source>
</evidence>
<dbReference type="PIRSF" id="PIRSF002744">
    <property type="entry name" value="Pur-cyt_permease"/>
    <property type="match status" value="1"/>
</dbReference>
<protein>
    <submittedName>
        <fullName evidence="9">Putative hydroxymethylpyrimidine transporter CytX</fullName>
    </submittedName>
</protein>
<evidence type="ECO:0000256" key="7">
    <source>
        <dbReference type="PIRNR" id="PIRNR002744"/>
    </source>
</evidence>
<evidence type="ECO:0000313" key="9">
    <source>
        <dbReference type="EMBL" id="TDX31542.1"/>
    </source>
</evidence>
<comment type="subcellular location">
    <subcellularLocation>
        <location evidence="1">Membrane</location>
        <topology evidence="1">Multi-pass membrane protein</topology>
    </subcellularLocation>
</comment>
<organism evidence="9 10">
    <name type="scientific">Modicisalibacter xianhensis</name>
    <dbReference type="NCBI Taxonomy" id="442341"/>
    <lineage>
        <taxon>Bacteria</taxon>
        <taxon>Pseudomonadati</taxon>
        <taxon>Pseudomonadota</taxon>
        <taxon>Gammaproteobacteria</taxon>
        <taxon>Oceanospirillales</taxon>
        <taxon>Halomonadaceae</taxon>
        <taxon>Modicisalibacter</taxon>
    </lineage>
</organism>
<feature type="transmembrane region" description="Helical" evidence="8">
    <location>
        <begin position="30"/>
        <end position="49"/>
    </location>
</feature>
<dbReference type="PANTHER" id="PTHR30569:SF0">
    <property type="entry name" value="CYTOSINE PERMEASE"/>
    <property type="match status" value="1"/>
</dbReference>
<dbReference type="RefSeq" id="WP_134016339.1">
    <property type="nucleotide sequence ID" value="NZ_SOEC01000003.1"/>
</dbReference>
<dbReference type="EMBL" id="SOEC01000003">
    <property type="protein sequence ID" value="TDX31542.1"/>
    <property type="molecule type" value="Genomic_DNA"/>
</dbReference>
<feature type="transmembrane region" description="Helical" evidence="8">
    <location>
        <begin position="55"/>
        <end position="78"/>
    </location>
</feature>
<feature type="transmembrane region" description="Helical" evidence="8">
    <location>
        <begin position="167"/>
        <end position="187"/>
    </location>
</feature>
<dbReference type="Gene3D" id="1.10.4160.10">
    <property type="entry name" value="Hydantoin permease"/>
    <property type="match status" value="1"/>
</dbReference>
<dbReference type="InterPro" id="IPR026030">
    <property type="entry name" value="Pur-cyt_permease_Fcy2/21/22"/>
</dbReference>
<dbReference type="InterPro" id="IPR030191">
    <property type="entry name" value="CodB"/>
</dbReference>
<feature type="transmembrane region" description="Helical" evidence="8">
    <location>
        <begin position="277"/>
        <end position="304"/>
    </location>
</feature>
<dbReference type="InterPro" id="IPR001248">
    <property type="entry name" value="Pur-cyt_permease"/>
</dbReference>
<reference evidence="9 10" key="1">
    <citation type="submission" date="2019-03" db="EMBL/GenBank/DDBJ databases">
        <title>Freshwater and sediment microbial communities from various areas in North America, analyzing microbe dynamics in response to fracking.</title>
        <authorList>
            <person name="Lamendella R."/>
        </authorList>
    </citation>
    <scope>NUCLEOTIDE SEQUENCE [LARGE SCALE GENOMIC DNA]</scope>
    <source>
        <strain evidence="9 10">6_TX</strain>
    </source>
</reference>
<keyword evidence="4 8" id="KW-0812">Transmembrane</keyword>
<evidence type="ECO:0000313" key="10">
    <source>
        <dbReference type="Proteomes" id="UP000294489"/>
    </source>
</evidence>
<feature type="transmembrane region" description="Helical" evidence="8">
    <location>
        <begin position="343"/>
        <end position="364"/>
    </location>
</feature>
<sequence length="440" mass="46418">MNTAKTSSAFGQDTLDAVTHERSLGLPGTFALWLGANVVVTTILTGMFLSPDLAFLHAMTLVFLGSAIGIVPLVLIGVMGQQTGMTTMVLARGTFGRLGAVFPAWVNLLALVAWSWIQALLAGMSLDYAVQSLTGYSNVALFTVICEGLVVLITLRGHLGIETAEKIAAVLMLLLAGVVVYALATNYDLPSIVEMQARGGLGAGVAFDIVIATAFSWIPLAADYNRHCKSLRAAVAGTWGGYVTATLVAMGLGASVSALSVAIGFPQTYDPTQLLSGFGFGLPAALVIFFSVLTTNVMCVYSATLSYMSTAPRTPFWKPALVIGVISVVGSLIPGILDQFQTFLLIIGSVFIPAFALMIVDYFLLGRERYSADQLLGHADTLPAINPVAFVSYGVGAALAYYWNWVAPLDFGASLPVFVITGALYFVASRLTRRSGRAVA</sequence>
<comment type="similarity">
    <text evidence="2 7">Belongs to the purine-cytosine permease (2.A.39) family.</text>
</comment>
<feature type="transmembrane region" description="Helical" evidence="8">
    <location>
        <begin position="98"/>
        <end position="117"/>
    </location>
</feature>
<name>A0A4R8G806_9GAMM</name>